<gene>
    <name evidence="7" type="ORF">NS365_05820</name>
</gene>
<evidence type="ECO:0000256" key="6">
    <source>
        <dbReference type="RuleBase" id="RU363076"/>
    </source>
</evidence>
<sequence length="237" mass="25893">MSNRSRILLLLLSLPLIALLVGLGVWQVERRAWKLDLIAKVEARVHAPASDEPPKAQWAEVDASNDEYRHVSLTGTFLNDKETLVQALTDLGGGFWVLTPLQAADGSITLVNRGFVPQEKRDASTRPEGQITGEETVEGLLRMSEPGGGLLRANDPATDRWYSRDVAAIAARRGLDNVAPFFVDADATPNPGGYPVGGLTVVRFNNNHLVYALTWFSLAIMLAGATIYALRHDRNKP</sequence>
<evidence type="ECO:0000256" key="5">
    <source>
        <dbReference type="ARBA" id="ARBA00023136"/>
    </source>
</evidence>
<comment type="subcellular location">
    <subcellularLocation>
        <location evidence="6">Cell membrane</location>
        <topology evidence="6">Multi-pass membrane protein</topology>
    </subcellularLocation>
    <subcellularLocation>
        <location evidence="1">Membrane</location>
    </subcellularLocation>
</comment>
<keyword evidence="3 6" id="KW-0812">Transmembrane</keyword>
<dbReference type="InterPro" id="IPR045214">
    <property type="entry name" value="Surf1/Surf4"/>
</dbReference>
<keyword evidence="6" id="KW-1003">Cell membrane</keyword>
<comment type="caution">
    <text evidence="6">Lacks conserved residue(s) required for the propagation of feature annotation.</text>
</comment>
<dbReference type="CDD" id="cd06662">
    <property type="entry name" value="SURF1"/>
    <property type="match status" value="1"/>
</dbReference>
<reference evidence="7 8" key="1">
    <citation type="journal article" date="2016" name="Front. Microbiol.">
        <title>Genomic Resource of Rice Seed Associated Bacteria.</title>
        <authorList>
            <person name="Midha S."/>
            <person name="Bansal K."/>
            <person name="Sharma S."/>
            <person name="Kumar N."/>
            <person name="Patil P.P."/>
            <person name="Chaudhry V."/>
            <person name="Patil P.B."/>
        </authorList>
    </citation>
    <scope>NUCLEOTIDE SEQUENCE [LARGE SCALE GENOMIC DNA]</scope>
    <source>
        <strain evidence="7 8">NS365</strain>
    </source>
</reference>
<evidence type="ECO:0000256" key="3">
    <source>
        <dbReference type="ARBA" id="ARBA00022692"/>
    </source>
</evidence>
<dbReference type="InterPro" id="IPR002994">
    <property type="entry name" value="Surf1/Shy1"/>
</dbReference>
<comment type="similarity">
    <text evidence="2 6">Belongs to the SURF1 family.</text>
</comment>
<evidence type="ECO:0000313" key="7">
    <source>
        <dbReference type="EMBL" id="KTR06941.1"/>
    </source>
</evidence>
<accession>A0A175RTY1</accession>
<keyword evidence="4 6" id="KW-1133">Transmembrane helix</keyword>
<dbReference type="EMBL" id="LDQA01000014">
    <property type="protein sequence ID" value="KTR06941.1"/>
    <property type="molecule type" value="Genomic_DNA"/>
</dbReference>
<evidence type="ECO:0000256" key="2">
    <source>
        <dbReference type="ARBA" id="ARBA00007165"/>
    </source>
</evidence>
<evidence type="ECO:0000313" key="8">
    <source>
        <dbReference type="Proteomes" id="UP000078529"/>
    </source>
</evidence>
<dbReference type="GO" id="GO:0005886">
    <property type="term" value="C:plasma membrane"/>
    <property type="evidence" value="ECO:0007669"/>
    <property type="project" value="UniProtKB-SubCell"/>
</dbReference>
<name>A0A175RTY1_9HYPH</name>
<dbReference type="PROSITE" id="PS50895">
    <property type="entry name" value="SURF1"/>
    <property type="match status" value="1"/>
</dbReference>
<organism evidence="7 8">
    <name type="scientific">Aureimonas ureilytica</name>
    <dbReference type="NCBI Taxonomy" id="401562"/>
    <lineage>
        <taxon>Bacteria</taxon>
        <taxon>Pseudomonadati</taxon>
        <taxon>Pseudomonadota</taxon>
        <taxon>Alphaproteobacteria</taxon>
        <taxon>Hyphomicrobiales</taxon>
        <taxon>Aurantimonadaceae</taxon>
        <taxon>Aureimonas</taxon>
    </lineage>
</organism>
<protein>
    <recommendedName>
        <fullName evidence="6">SURF1-like protein</fullName>
    </recommendedName>
</protein>
<proteinExistence type="inferred from homology"/>
<dbReference type="AlphaFoldDB" id="A0A175RTY1"/>
<evidence type="ECO:0000256" key="1">
    <source>
        <dbReference type="ARBA" id="ARBA00004370"/>
    </source>
</evidence>
<evidence type="ECO:0000256" key="4">
    <source>
        <dbReference type="ARBA" id="ARBA00022989"/>
    </source>
</evidence>
<keyword evidence="8" id="KW-1185">Reference proteome</keyword>
<feature type="transmembrane region" description="Helical" evidence="6">
    <location>
        <begin position="209"/>
        <end position="230"/>
    </location>
</feature>
<dbReference type="PATRIC" id="fig|401562.4.peg.796"/>
<dbReference type="PANTHER" id="PTHR23427">
    <property type="entry name" value="SURFEIT LOCUS PROTEIN"/>
    <property type="match status" value="1"/>
</dbReference>
<dbReference type="RefSeq" id="WP_058599340.1">
    <property type="nucleotide sequence ID" value="NZ_LDQA01000014.1"/>
</dbReference>
<keyword evidence="5 6" id="KW-0472">Membrane</keyword>
<dbReference type="Pfam" id="PF02104">
    <property type="entry name" value="SURF1"/>
    <property type="match status" value="1"/>
</dbReference>
<dbReference type="PANTHER" id="PTHR23427:SF2">
    <property type="entry name" value="SURFEIT LOCUS PROTEIN 1"/>
    <property type="match status" value="1"/>
</dbReference>
<comment type="caution">
    <text evidence="7">The sequence shown here is derived from an EMBL/GenBank/DDBJ whole genome shotgun (WGS) entry which is preliminary data.</text>
</comment>
<dbReference type="Proteomes" id="UP000078529">
    <property type="component" value="Unassembled WGS sequence"/>
</dbReference>